<evidence type="ECO:0000256" key="5">
    <source>
        <dbReference type="ARBA" id="ARBA00023004"/>
    </source>
</evidence>
<evidence type="ECO:0000256" key="6">
    <source>
        <dbReference type="ARBA" id="ARBA00023014"/>
    </source>
</evidence>
<feature type="domain" description="DUF83" evidence="10">
    <location>
        <begin position="11"/>
        <end position="169"/>
    </location>
</feature>
<dbReference type="OrthoDB" id="9794720at2"/>
<gene>
    <name evidence="11" type="ORF">SAMN05660836_01418</name>
</gene>
<evidence type="ECO:0000256" key="8">
    <source>
        <dbReference type="ARBA" id="ARBA00023211"/>
    </source>
</evidence>
<evidence type="ECO:0000256" key="9">
    <source>
        <dbReference type="RuleBase" id="RU365022"/>
    </source>
</evidence>
<reference evidence="11 12" key="1">
    <citation type="submission" date="2016-10" db="EMBL/GenBank/DDBJ databases">
        <authorList>
            <person name="de Groot N.N."/>
        </authorList>
    </citation>
    <scope>NUCLEOTIDE SEQUENCE [LARGE SCALE GENOMIC DNA]</scope>
    <source>
        <strain evidence="11 12">DSM 9990</strain>
    </source>
</reference>
<dbReference type="InterPro" id="IPR022765">
    <property type="entry name" value="Dna2/Cas4_DUF83"/>
</dbReference>
<dbReference type="GO" id="GO:0004527">
    <property type="term" value="F:exonuclease activity"/>
    <property type="evidence" value="ECO:0007669"/>
    <property type="project" value="UniProtKB-KW"/>
</dbReference>
<dbReference type="InterPro" id="IPR013343">
    <property type="entry name" value="CRISPR-assoc_prot_Cas4"/>
</dbReference>
<keyword evidence="8 9" id="KW-0464">Manganese</keyword>
<dbReference type="EMBL" id="FOUU01000004">
    <property type="protein sequence ID" value="SFM78050.1"/>
    <property type="molecule type" value="Genomic_DNA"/>
</dbReference>
<organism evidence="11 12">
    <name type="scientific">Thermodesulforhabdus norvegica</name>
    <dbReference type="NCBI Taxonomy" id="39841"/>
    <lineage>
        <taxon>Bacteria</taxon>
        <taxon>Pseudomonadati</taxon>
        <taxon>Thermodesulfobacteriota</taxon>
        <taxon>Syntrophobacteria</taxon>
        <taxon>Syntrophobacterales</taxon>
        <taxon>Thermodesulforhabdaceae</taxon>
        <taxon>Thermodesulforhabdus</taxon>
    </lineage>
</organism>
<dbReference type="InterPro" id="IPR011604">
    <property type="entry name" value="PDDEXK-like_dom_sf"/>
</dbReference>
<dbReference type="Pfam" id="PF01930">
    <property type="entry name" value="Cas_Cas4"/>
    <property type="match status" value="1"/>
</dbReference>
<keyword evidence="4 9" id="KW-0269">Exonuclease</keyword>
<evidence type="ECO:0000256" key="1">
    <source>
        <dbReference type="ARBA" id="ARBA00022722"/>
    </source>
</evidence>
<dbReference type="STRING" id="39841.SAMN05660836_01418"/>
<dbReference type="PANTHER" id="PTHR37168:SF2">
    <property type="entry name" value="CRISPR-ASSOCIATED EXONUCLEASE CAS4"/>
    <property type="match status" value="1"/>
</dbReference>
<comment type="function">
    <text evidence="9">CRISPR (clustered regularly interspaced short palindromic repeat) is an adaptive immune system that provides protection against mobile genetic elements (viruses, transposable elements and conjugative plasmids). CRISPR clusters contain sequences complementary to antecedent mobile elements and target invading nucleic acids. CRISPR clusters are transcribed and processed into CRISPR RNA (crRNA).</text>
</comment>
<dbReference type="EC" id="3.1.12.1" evidence="9"/>
<evidence type="ECO:0000256" key="2">
    <source>
        <dbReference type="ARBA" id="ARBA00022723"/>
    </source>
</evidence>
<evidence type="ECO:0000256" key="3">
    <source>
        <dbReference type="ARBA" id="ARBA00022801"/>
    </source>
</evidence>
<dbReference type="AlphaFoldDB" id="A0A1I4TNA8"/>
<keyword evidence="7 9" id="KW-0051">Antiviral defense</keyword>
<protein>
    <recommendedName>
        <fullName evidence="9">CRISPR-associated exonuclease Cas4</fullName>
        <ecNumber evidence="9">3.1.12.1</ecNumber>
    </recommendedName>
</protein>
<keyword evidence="5 9" id="KW-0408">Iron</keyword>
<evidence type="ECO:0000259" key="10">
    <source>
        <dbReference type="Pfam" id="PF01930"/>
    </source>
</evidence>
<sequence>MQDRTGEPKITGNLVNAYFVCPRKAWFYARQLNPDPDMELLVIGRLVSEESYSRNKKEIQLEGIKIDLIVLENNSLVICEIKKSSKELTAARMQLLFYLNNLKTHGFSAKGEIRIPKERKKITVELDDTSISDLANTVKIISQTCSSDTPPSVKKQRKCKKCAFFELCFA</sequence>
<proteinExistence type="inferred from homology"/>
<keyword evidence="6 9" id="KW-0411">Iron-sulfur</keyword>
<dbReference type="Proteomes" id="UP000199611">
    <property type="component" value="Unassembled WGS sequence"/>
</dbReference>
<evidence type="ECO:0000256" key="7">
    <source>
        <dbReference type="ARBA" id="ARBA00023118"/>
    </source>
</evidence>
<dbReference type="GO" id="GO:0046872">
    <property type="term" value="F:metal ion binding"/>
    <property type="evidence" value="ECO:0007669"/>
    <property type="project" value="UniProtKB-KW"/>
</dbReference>
<dbReference type="RefSeq" id="WP_093394578.1">
    <property type="nucleotide sequence ID" value="NZ_FOUU01000004.1"/>
</dbReference>
<dbReference type="PANTHER" id="PTHR37168">
    <property type="entry name" value="CRISPR-ASSOCIATED EXONUCLEASE CAS4"/>
    <property type="match status" value="1"/>
</dbReference>
<dbReference type="NCBIfam" id="TIGR00372">
    <property type="entry name" value="cas4"/>
    <property type="match status" value="1"/>
</dbReference>
<dbReference type="GO" id="GO:0051536">
    <property type="term" value="F:iron-sulfur cluster binding"/>
    <property type="evidence" value="ECO:0007669"/>
    <property type="project" value="UniProtKB-KW"/>
</dbReference>
<dbReference type="Gene3D" id="3.90.320.10">
    <property type="match status" value="1"/>
</dbReference>
<keyword evidence="12" id="KW-1185">Reference proteome</keyword>
<name>A0A1I4TNA8_9BACT</name>
<dbReference type="GO" id="GO:0051607">
    <property type="term" value="P:defense response to virus"/>
    <property type="evidence" value="ECO:0007669"/>
    <property type="project" value="UniProtKB-KW"/>
</dbReference>
<comment type="cofactor">
    <cofactor evidence="9">
        <name>Mg(2+)</name>
        <dbReference type="ChEBI" id="CHEBI:18420"/>
    </cofactor>
    <cofactor evidence="9">
        <name>Mn(2+)</name>
        <dbReference type="ChEBI" id="CHEBI:29035"/>
    </cofactor>
    <text evidence="9">Mg(2+) or Mn(2+) required for ssDNA cleavage activity.</text>
</comment>
<evidence type="ECO:0000256" key="4">
    <source>
        <dbReference type="ARBA" id="ARBA00022839"/>
    </source>
</evidence>
<accession>A0A1I4TNA8</accession>
<comment type="cofactor">
    <cofactor evidence="9">
        <name>iron-sulfur cluster</name>
        <dbReference type="ChEBI" id="CHEBI:30408"/>
    </cofactor>
</comment>
<comment type="similarity">
    <text evidence="9">Belongs to the CRISPR-associated exonuclease Cas4 family.</text>
</comment>
<keyword evidence="3 9" id="KW-0378">Hydrolase</keyword>
<evidence type="ECO:0000313" key="11">
    <source>
        <dbReference type="EMBL" id="SFM78050.1"/>
    </source>
</evidence>
<evidence type="ECO:0000313" key="12">
    <source>
        <dbReference type="Proteomes" id="UP000199611"/>
    </source>
</evidence>
<keyword evidence="2 9" id="KW-0479">Metal-binding</keyword>
<keyword evidence="1 9" id="KW-0540">Nuclease</keyword>